<protein>
    <submittedName>
        <fullName evidence="2">Uncharacterized protein</fullName>
    </submittedName>
</protein>
<feature type="region of interest" description="Disordered" evidence="1">
    <location>
        <begin position="1"/>
        <end position="36"/>
    </location>
</feature>
<feature type="compositionally biased region" description="Pro residues" evidence="1">
    <location>
        <begin position="1"/>
        <end position="11"/>
    </location>
</feature>
<name>A0A553I9W4_9PEZI</name>
<dbReference type="OrthoDB" id="10542898at2759"/>
<evidence type="ECO:0000313" key="2">
    <source>
        <dbReference type="EMBL" id="TRX96990.1"/>
    </source>
</evidence>
<dbReference type="AlphaFoldDB" id="A0A553I9W4"/>
<organism evidence="2 3">
    <name type="scientific">Xylaria flabelliformis</name>
    <dbReference type="NCBI Taxonomy" id="2512241"/>
    <lineage>
        <taxon>Eukaryota</taxon>
        <taxon>Fungi</taxon>
        <taxon>Dikarya</taxon>
        <taxon>Ascomycota</taxon>
        <taxon>Pezizomycotina</taxon>
        <taxon>Sordariomycetes</taxon>
        <taxon>Xylariomycetidae</taxon>
        <taxon>Xylariales</taxon>
        <taxon>Xylariaceae</taxon>
        <taxon>Xylaria</taxon>
    </lineage>
</organism>
<keyword evidence="3" id="KW-1185">Reference proteome</keyword>
<accession>A0A553I9W4</accession>
<evidence type="ECO:0000313" key="3">
    <source>
        <dbReference type="Proteomes" id="UP000319160"/>
    </source>
</evidence>
<evidence type="ECO:0000256" key="1">
    <source>
        <dbReference type="SAM" id="MobiDB-lite"/>
    </source>
</evidence>
<proteinExistence type="predicted"/>
<comment type="caution">
    <text evidence="2">The sequence shown here is derived from an EMBL/GenBank/DDBJ whole genome shotgun (WGS) entry which is preliminary data.</text>
</comment>
<dbReference type="Proteomes" id="UP000319160">
    <property type="component" value="Unassembled WGS sequence"/>
</dbReference>
<sequence length="70" mass="7363">MGNPACGPPEAMPTRGYSGVKETKEVKSDQQPNGTLPLMAPARCNLGVSLSIVYRGDAMIAATQEPSLRC</sequence>
<reference evidence="3" key="1">
    <citation type="submission" date="2019-06" db="EMBL/GenBank/DDBJ databases">
        <title>Draft genome sequence of the griseofulvin-producing fungus Xylaria cubensis strain G536.</title>
        <authorList>
            <person name="Mead M.E."/>
            <person name="Raja H.A."/>
            <person name="Steenwyk J.L."/>
            <person name="Knowles S.L."/>
            <person name="Oberlies N.H."/>
            <person name="Rokas A."/>
        </authorList>
    </citation>
    <scope>NUCLEOTIDE SEQUENCE [LARGE SCALE GENOMIC DNA]</scope>
    <source>
        <strain evidence="3">G536</strain>
    </source>
</reference>
<gene>
    <name evidence="2" type="ORF">FHL15_002296</name>
</gene>
<dbReference type="EMBL" id="VFLP01000008">
    <property type="protein sequence ID" value="TRX96990.1"/>
    <property type="molecule type" value="Genomic_DNA"/>
</dbReference>